<dbReference type="AlphaFoldDB" id="A0A853FFU4"/>
<evidence type="ECO:0000313" key="1">
    <source>
        <dbReference type="EMBL" id="NYT37670.1"/>
    </source>
</evidence>
<name>A0A853FFU4_9BURK</name>
<sequence length="134" mass="13502">MGLLDSISSALGGQGAGQAALLPVLMDQIKKYPGGLQGLLASFREGGLGEVIASWVGPGQNLPISTDQVQSVLGDGMINAMAQESGQDKGDVLRNLTSLLPSLVDQATPDGEESAASGLDDNLLGSVSGLLGKL</sequence>
<gene>
    <name evidence="1" type="ORF">H0A68_12360</name>
</gene>
<evidence type="ECO:0000313" key="2">
    <source>
        <dbReference type="Proteomes" id="UP000580517"/>
    </source>
</evidence>
<keyword evidence="2" id="KW-1185">Reference proteome</keyword>
<dbReference type="RefSeq" id="WP_129969210.1">
    <property type="nucleotide sequence ID" value="NZ_JACCEW010000003.1"/>
</dbReference>
<organism evidence="1 2">
    <name type="scientific">Allopusillimonas soli</name>
    <dbReference type="NCBI Taxonomy" id="659016"/>
    <lineage>
        <taxon>Bacteria</taxon>
        <taxon>Pseudomonadati</taxon>
        <taxon>Pseudomonadota</taxon>
        <taxon>Betaproteobacteria</taxon>
        <taxon>Burkholderiales</taxon>
        <taxon>Alcaligenaceae</taxon>
        <taxon>Allopusillimonas</taxon>
    </lineage>
</organism>
<dbReference type="Gene3D" id="1.10.10.690">
    <property type="entry name" value="YidB-like"/>
    <property type="match status" value="1"/>
</dbReference>
<dbReference type="Pfam" id="PF20159">
    <property type="entry name" value="YidB"/>
    <property type="match status" value="1"/>
</dbReference>
<dbReference type="Proteomes" id="UP000580517">
    <property type="component" value="Unassembled WGS sequence"/>
</dbReference>
<comment type="caution">
    <text evidence="1">The sequence shown here is derived from an EMBL/GenBank/DDBJ whole genome shotgun (WGS) entry which is preliminary data.</text>
</comment>
<dbReference type="OrthoDB" id="9795283at2"/>
<dbReference type="SUPFAM" id="SSF140804">
    <property type="entry name" value="YidB-like"/>
    <property type="match status" value="1"/>
</dbReference>
<proteinExistence type="predicted"/>
<protein>
    <submittedName>
        <fullName evidence="1">DUF937 domain-containing protein</fullName>
    </submittedName>
</protein>
<reference evidence="1 2" key="1">
    <citation type="submission" date="2020-07" db="EMBL/GenBank/DDBJ databases">
        <title>Taxonomic revisions and descriptions of new bacterial species based on genomic comparisons in the high-G+C-content subgroup of the family Alcaligenaceae.</title>
        <authorList>
            <person name="Szabo A."/>
            <person name="Felfoldi T."/>
        </authorList>
    </citation>
    <scope>NUCLEOTIDE SEQUENCE [LARGE SCALE GENOMIC DNA]</scope>
    <source>
        <strain evidence="1 2">DSM 25264</strain>
    </source>
</reference>
<dbReference type="InterPro" id="IPR027405">
    <property type="entry name" value="YidB-like"/>
</dbReference>
<dbReference type="EMBL" id="JACCEW010000003">
    <property type="protein sequence ID" value="NYT37670.1"/>
    <property type="molecule type" value="Genomic_DNA"/>
</dbReference>
<dbReference type="InterPro" id="IPR045372">
    <property type="entry name" value="YidB"/>
</dbReference>
<accession>A0A853FFU4</accession>